<dbReference type="InterPro" id="IPR052407">
    <property type="entry name" value="BTB_POZ_domain_cont_9"/>
</dbReference>
<evidence type="ECO:0000259" key="1">
    <source>
        <dbReference type="PROSITE" id="PS50097"/>
    </source>
</evidence>
<protein>
    <recommendedName>
        <fullName evidence="5">BTB domain-containing protein</fullName>
    </recommendedName>
</protein>
<dbReference type="GO" id="GO:0005737">
    <property type="term" value="C:cytoplasm"/>
    <property type="evidence" value="ECO:0007669"/>
    <property type="project" value="TreeGrafter"/>
</dbReference>
<dbReference type="SMART" id="SM00449">
    <property type="entry name" value="SPRY"/>
    <property type="match status" value="1"/>
</dbReference>
<dbReference type="InterPro" id="IPR000210">
    <property type="entry name" value="BTB/POZ_dom"/>
</dbReference>
<dbReference type="PROSITE" id="PS50188">
    <property type="entry name" value="B302_SPRY"/>
    <property type="match status" value="1"/>
</dbReference>
<dbReference type="SMART" id="SM00225">
    <property type="entry name" value="BTB"/>
    <property type="match status" value="1"/>
</dbReference>
<feature type="domain" description="BTB" evidence="1">
    <location>
        <begin position="21"/>
        <end position="89"/>
    </location>
</feature>
<dbReference type="SUPFAM" id="SSF49899">
    <property type="entry name" value="Concanavalin A-like lectins/glucanases"/>
    <property type="match status" value="1"/>
</dbReference>
<evidence type="ECO:0000259" key="2">
    <source>
        <dbReference type="PROSITE" id="PS50188"/>
    </source>
</evidence>
<name>A0A2Z6RDM5_9GLOM</name>
<evidence type="ECO:0000313" key="4">
    <source>
        <dbReference type="Proteomes" id="UP000247702"/>
    </source>
</evidence>
<dbReference type="InterPro" id="IPR001870">
    <property type="entry name" value="B30.2/SPRY"/>
</dbReference>
<dbReference type="EMBL" id="BEXD01002669">
    <property type="protein sequence ID" value="GBB99062.1"/>
    <property type="molecule type" value="Genomic_DNA"/>
</dbReference>
<dbReference type="SUPFAM" id="SSF54695">
    <property type="entry name" value="POZ domain"/>
    <property type="match status" value="1"/>
</dbReference>
<dbReference type="Gene3D" id="3.30.710.10">
    <property type="entry name" value="Potassium Channel Kv1.1, Chain A"/>
    <property type="match status" value="1"/>
</dbReference>
<dbReference type="Pfam" id="PF00622">
    <property type="entry name" value="SPRY"/>
    <property type="match status" value="1"/>
</dbReference>
<dbReference type="PANTHER" id="PTHR46306">
    <property type="entry name" value="BTB/POZ DOMAIN-CONTAINING PROTEIN 9"/>
    <property type="match status" value="1"/>
</dbReference>
<dbReference type="Gene3D" id="2.60.120.920">
    <property type="match status" value="1"/>
</dbReference>
<organism evidence="3 4">
    <name type="scientific">Rhizophagus clarus</name>
    <dbReference type="NCBI Taxonomy" id="94130"/>
    <lineage>
        <taxon>Eukaryota</taxon>
        <taxon>Fungi</taxon>
        <taxon>Fungi incertae sedis</taxon>
        <taxon>Mucoromycota</taxon>
        <taxon>Glomeromycotina</taxon>
        <taxon>Glomeromycetes</taxon>
        <taxon>Glomerales</taxon>
        <taxon>Glomeraceae</taxon>
        <taxon>Rhizophagus</taxon>
    </lineage>
</organism>
<dbReference type="Pfam" id="PF00651">
    <property type="entry name" value="BTB"/>
    <property type="match status" value="1"/>
</dbReference>
<sequence>MTKGLSLKQDLRLLINNPKYSDIEILCEDKKKLHACRTILAARSELFDGLLYNGMKETYENKISFPKINSAGMEIILEYIYTGSVKEESLTKDNTIEAFYAADYFQLSDLQNFITKTIKNINFAKKCSPELLSKVSETMLLKENDFLLNLLVETVAIIPLNNVEFGRLSITGLKYLLSITHEKETPFVTREYEVFRYSVILTAKQISDYAYRTFMDRLPALEQIENSIKVGNKSVIDHQKVANELEPLIKYIDFKRIKTQILANIIEPLEIIPTEIILSVYRFKALLNVLNFNDIRGKPYVINGIDYVWDESARGLKFIIKDNGKIVQAPYQSAHQNVRAKVALENDIFEWDVIIERECDCIWVGVCASENFNYEITAGVQFTGWVLGSNGCCSHFGNNIENYCPSFGDGTKVTVHLNMIKRTCSFTVNGIRYPIVSKWNNLPSKLYPVVSLCYPGRIRIQPHTI</sequence>
<dbReference type="InterPro" id="IPR003877">
    <property type="entry name" value="SPRY_dom"/>
</dbReference>
<comment type="caution">
    <text evidence="3">The sequence shown here is derived from an EMBL/GenBank/DDBJ whole genome shotgun (WGS) entry which is preliminary data.</text>
</comment>
<evidence type="ECO:0008006" key="5">
    <source>
        <dbReference type="Google" id="ProtNLM"/>
    </source>
</evidence>
<evidence type="ECO:0000313" key="3">
    <source>
        <dbReference type="EMBL" id="GBB99062.1"/>
    </source>
</evidence>
<dbReference type="PROSITE" id="PS50097">
    <property type="entry name" value="BTB"/>
    <property type="match status" value="1"/>
</dbReference>
<dbReference type="InterPro" id="IPR043136">
    <property type="entry name" value="B30.2/SPRY_sf"/>
</dbReference>
<accession>A0A2Z6RDM5</accession>
<keyword evidence="4" id="KW-1185">Reference proteome</keyword>
<proteinExistence type="predicted"/>
<gene>
    <name evidence="3" type="ORF">RclHR1_03400014</name>
</gene>
<dbReference type="CDD" id="cd11709">
    <property type="entry name" value="SPRY"/>
    <property type="match status" value="1"/>
</dbReference>
<dbReference type="InterPro" id="IPR011333">
    <property type="entry name" value="SKP1/BTB/POZ_sf"/>
</dbReference>
<dbReference type="Proteomes" id="UP000247702">
    <property type="component" value="Unassembled WGS sequence"/>
</dbReference>
<feature type="domain" description="B30.2/SPRY" evidence="2">
    <location>
        <begin position="287"/>
        <end position="465"/>
    </location>
</feature>
<dbReference type="InterPro" id="IPR013320">
    <property type="entry name" value="ConA-like_dom_sf"/>
</dbReference>
<reference evidence="3 4" key="1">
    <citation type="submission" date="2017-11" db="EMBL/GenBank/DDBJ databases">
        <title>The genome of Rhizophagus clarus HR1 reveals common genetic basis of auxotrophy among arbuscular mycorrhizal fungi.</title>
        <authorList>
            <person name="Kobayashi Y."/>
        </authorList>
    </citation>
    <scope>NUCLEOTIDE SEQUENCE [LARGE SCALE GENOMIC DNA]</scope>
    <source>
        <strain evidence="3 4">HR1</strain>
    </source>
</reference>
<dbReference type="PANTHER" id="PTHR46306:SF1">
    <property type="entry name" value="BTB_POZ DOMAIN-CONTAINING PROTEIN 9"/>
    <property type="match status" value="1"/>
</dbReference>
<dbReference type="AlphaFoldDB" id="A0A2Z6RDM5"/>